<dbReference type="GO" id="GO:0003723">
    <property type="term" value="F:RNA binding"/>
    <property type="evidence" value="ECO:0007669"/>
    <property type="project" value="UniProtKB-KW"/>
</dbReference>
<accession>A0A4V2NHY6</accession>
<evidence type="ECO:0000313" key="3">
    <source>
        <dbReference type="Proteomes" id="UP000294192"/>
    </source>
</evidence>
<dbReference type="OrthoDB" id="384916at2"/>
<keyword evidence="1" id="KW-0694">RNA-binding</keyword>
<reference evidence="2 3" key="1">
    <citation type="submission" date="2018-02" db="EMBL/GenBank/DDBJ databases">
        <title>Mycoplasma marinum and Mycoplasma todarodis sp. nov., moderately halophilic and psychrotolerant mycoplasmas isolated from cephalopods.</title>
        <authorList>
            <person name="Viver T."/>
        </authorList>
    </citation>
    <scope>NUCLEOTIDE SEQUENCE [LARGE SCALE GENOMIC DNA]</scope>
    <source>
        <strain evidence="2 3">PE</strain>
    </source>
</reference>
<protein>
    <submittedName>
        <fullName evidence="2">RNA-binding protein</fullName>
    </submittedName>
</protein>
<dbReference type="PROSITE" id="PS50889">
    <property type="entry name" value="S4"/>
    <property type="match status" value="1"/>
</dbReference>
<sequence length="71" mass="7774">MKIEIIGEYIKLGQLLKKLKFTSSGGGAKAFIERNKITINGNAPEGRGSKIRPGDTIWINDQVFLIKSKAA</sequence>
<proteinExistence type="predicted"/>
<comment type="caution">
    <text evidence="2">The sequence shown here is derived from an EMBL/GenBank/DDBJ whole genome shotgun (WGS) entry which is preliminary data.</text>
</comment>
<dbReference type="Pfam" id="PF13275">
    <property type="entry name" value="S4_2"/>
    <property type="match status" value="1"/>
</dbReference>
<dbReference type="Proteomes" id="UP000294192">
    <property type="component" value="Unassembled WGS sequence"/>
</dbReference>
<dbReference type="AlphaFoldDB" id="A0A4V2NHY6"/>
<dbReference type="SUPFAM" id="SSF55174">
    <property type="entry name" value="Alpha-L RNA-binding motif"/>
    <property type="match status" value="1"/>
</dbReference>
<gene>
    <name evidence="2" type="ORF">C4B24_04320</name>
</gene>
<evidence type="ECO:0000256" key="1">
    <source>
        <dbReference type="PROSITE-ProRule" id="PRU00182"/>
    </source>
</evidence>
<dbReference type="Gene3D" id="3.10.290.10">
    <property type="entry name" value="RNA-binding S4 domain"/>
    <property type="match status" value="1"/>
</dbReference>
<keyword evidence="3" id="KW-1185">Reference proteome</keyword>
<dbReference type="InterPro" id="IPR036986">
    <property type="entry name" value="S4_RNA-bd_sf"/>
</dbReference>
<dbReference type="EMBL" id="PSZO01000028">
    <property type="protein sequence ID" value="TCG10638.1"/>
    <property type="molecule type" value="Genomic_DNA"/>
</dbReference>
<dbReference type="RefSeq" id="WP_131599537.1">
    <property type="nucleotide sequence ID" value="NZ_CBDBYK010000023.1"/>
</dbReference>
<name>A0A4V2NHY6_9MOLU</name>
<organism evidence="2 3">
    <name type="scientific">Mycoplasma marinum</name>
    <dbReference type="NCBI Taxonomy" id="1937190"/>
    <lineage>
        <taxon>Bacteria</taxon>
        <taxon>Bacillati</taxon>
        <taxon>Mycoplasmatota</taxon>
        <taxon>Mollicutes</taxon>
        <taxon>Mycoplasmataceae</taxon>
        <taxon>Mycoplasma</taxon>
    </lineage>
</organism>
<evidence type="ECO:0000313" key="2">
    <source>
        <dbReference type="EMBL" id="TCG10638.1"/>
    </source>
</evidence>